<dbReference type="InterPro" id="IPR029058">
    <property type="entry name" value="AB_hydrolase_fold"/>
</dbReference>
<dbReference type="SUPFAM" id="SSF53474">
    <property type="entry name" value="alpha/beta-Hydrolases"/>
    <property type="match status" value="1"/>
</dbReference>
<proteinExistence type="predicted"/>
<dbReference type="Pfam" id="PF12697">
    <property type="entry name" value="Abhydrolase_6"/>
    <property type="match status" value="1"/>
</dbReference>
<dbReference type="PANTHER" id="PTHR11614">
    <property type="entry name" value="PHOSPHOLIPASE-RELATED"/>
    <property type="match status" value="1"/>
</dbReference>
<feature type="domain" description="AB hydrolase-1" evidence="1">
    <location>
        <begin position="60"/>
        <end position="321"/>
    </location>
</feature>
<dbReference type="Proteomes" id="UP001500822">
    <property type="component" value="Unassembled WGS sequence"/>
</dbReference>
<dbReference type="EMBL" id="BAABIE010000002">
    <property type="protein sequence ID" value="GAA4741192.1"/>
    <property type="molecule type" value="Genomic_DNA"/>
</dbReference>
<name>A0ABP8YYU9_9ACTN</name>
<organism evidence="2 3">
    <name type="scientific">Gordonia alkaliphila</name>
    <dbReference type="NCBI Taxonomy" id="1053547"/>
    <lineage>
        <taxon>Bacteria</taxon>
        <taxon>Bacillati</taxon>
        <taxon>Actinomycetota</taxon>
        <taxon>Actinomycetes</taxon>
        <taxon>Mycobacteriales</taxon>
        <taxon>Gordoniaceae</taxon>
        <taxon>Gordonia</taxon>
    </lineage>
</organism>
<keyword evidence="2" id="KW-0378">Hydrolase</keyword>
<evidence type="ECO:0000313" key="3">
    <source>
        <dbReference type="Proteomes" id="UP001500822"/>
    </source>
</evidence>
<protein>
    <submittedName>
        <fullName evidence="2">Alpha/beta hydrolase</fullName>
    </submittedName>
</protein>
<dbReference type="GO" id="GO:0016787">
    <property type="term" value="F:hydrolase activity"/>
    <property type="evidence" value="ECO:0007669"/>
    <property type="project" value="UniProtKB-KW"/>
</dbReference>
<accession>A0ABP8YYU9</accession>
<keyword evidence="3" id="KW-1185">Reference proteome</keyword>
<dbReference type="InterPro" id="IPR000073">
    <property type="entry name" value="AB_hydrolase_1"/>
</dbReference>
<sequence length="357" mass="39349">MSITDSSRTERPAHHWRPDQFLDTYEMLTLPLGPDPDGEDPISATLVRRVDAAPARNGAVLYVHGFTDYFFQTALAEFFADRGYAFYALDLRKCGRSWTAHHTPHYVSDLAIYDEELNASLDIVTGDLAETGGADRVVVVGHSTGGLVTPLWLDRLRRTDPARHAQVSGLLLNSPWLDLQGEAVLRTGAAARALAAVGRLRGTAPLPRDLSASYGESLHESAHGEWSYDLERKPLGGFGPRFGWLSAIRKGHLAVHAGLDVGVPVLSLRSDKTRFRKNYDVAVDTADCVLDVNHIARWSPFLGRHVLSVAIEDARHDVFLSLRDPREHAYAVVGDWLAAHVDRPAQIDRTADVEAAR</sequence>
<evidence type="ECO:0000259" key="1">
    <source>
        <dbReference type="Pfam" id="PF12697"/>
    </source>
</evidence>
<dbReference type="InterPro" id="IPR051044">
    <property type="entry name" value="MAG_DAG_Lipase"/>
</dbReference>
<dbReference type="Gene3D" id="3.40.50.1820">
    <property type="entry name" value="alpha/beta hydrolase"/>
    <property type="match status" value="1"/>
</dbReference>
<reference evidence="3" key="1">
    <citation type="journal article" date="2019" name="Int. J. Syst. Evol. Microbiol.">
        <title>The Global Catalogue of Microorganisms (GCM) 10K type strain sequencing project: providing services to taxonomists for standard genome sequencing and annotation.</title>
        <authorList>
            <consortium name="The Broad Institute Genomics Platform"/>
            <consortium name="The Broad Institute Genome Sequencing Center for Infectious Disease"/>
            <person name="Wu L."/>
            <person name="Ma J."/>
        </authorList>
    </citation>
    <scope>NUCLEOTIDE SEQUENCE [LARGE SCALE GENOMIC DNA]</scope>
    <source>
        <strain evidence="3">JCM 18077</strain>
    </source>
</reference>
<comment type="caution">
    <text evidence="2">The sequence shown here is derived from an EMBL/GenBank/DDBJ whole genome shotgun (WGS) entry which is preliminary data.</text>
</comment>
<evidence type="ECO:0000313" key="2">
    <source>
        <dbReference type="EMBL" id="GAA4741192.1"/>
    </source>
</evidence>
<gene>
    <name evidence="2" type="ORF">GCM10023217_06830</name>
</gene>